<dbReference type="InterPro" id="IPR007084">
    <property type="entry name" value="BRICHOS_dom"/>
</dbReference>
<dbReference type="Gene3D" id="3.30.390.150">
    <property type="match status" value="1"/>
</dbReference>
<keyword evidence="2" id="KW-0732">Signal</keyword>
<dbReference type="InterPro" id="IPR051772">
    <property type="entry name" value="Gastrokine"/>
</dbReference>
<evidence type="ECO:0000256" key="2">
    <source>
        <dbReference type="SAM" id="SignalP"/>
    </source>
</evidence>
<gene>
    <name evidence="4" type="ORF">N322_05989</name>
</gene>
<name>A0A091M8H3_CARIC</name>
<dbReference type="EMBL" id="KK522767">
    <property type="protein sequence ID" value="KFP67042.1"/>
    <property type="molecule type" value="Genomic_DNA"/>
</dbReference>
<dbReference type="Proteomes" id="UP000054116">
    <property type="component" value="Unassembled WGS sequence"/>
</dbReference>
<dbReference type="PROSITE" id="PS50869">
    <property type="entry name" value="BRICHOS"/>
    <property type="match status" value="1"/>
</dbReference>
<dbReference type="AlphaFoldDB" id="A0A091M8H3"/>
<evidence type="ECO:0000313" key="4">
    <source>
        <dbReference type="EMBL" id="KFP67042.1"/>
    </source>
</evidence>
<organism evidence="4 5">
    <name type="scientific">Cariama cristata</name>
    <name type="common">Red-legged seriema</name>
    <dbReference type="NCBI Taxonomy" id="54380"/>
    <lineage>
        <taxon>Eukaryota</taxon>
        <taxon>Metazoa</taxon>
        <taxon>Chordata</taxon>
        <taxon>Craniata</taxon>
        <taxon>Vertebrata</taxon>
        <taxon>Euteleostomi</taxon>
        <taxon>Archelosauria</taxon>
        <taxon>Archosauria</taxon>
        <taxon>Dinosauria</taxon>
        <taxon>Saurischia</taxon>
        <taxon>Theropoda</taxon>
        <taxon>Coelurosauria</taxon>
        <taxon>Aves</taxon>
        <taxon>Neognathae</taxon>
        <taxon>Neoaves</taxon>
        <taxon>Telluraves</taxon>
        <taxon>Australaves</taxon>
        <taxon>Cariamiformes</taxon>
        <taxon>Cariamidae</taxon>
        <taxon>Cariama</taxon>
    </lineage>
</organism>
<accession>A0A091M8H3</accession>
<reference evidence="4 5" key="1">
    <citation type="submission" date="2014-04" db="EMBL/GenBank/DDBJ databases">
        <title>Genome evolution of avian class.</title>
        <authorList>
            <person name="Zhang G."/>
            <person name="Li C."/>
        </authorList>
    </citation>
    <scope>NUCLEOTIDE SEQUENCE [LARGE SCALE GENOMIC DNA]</scope>
    <source>
        <strain evidence="4">BGI_N322</strain>
    </source>
</reference>
<proteinExistence type="predicted"/>
<feature type="chain" id="PRO_5001876713" evidence="2">
    <location>
        <begin position="20"/>
        <end position="178"/>
    </location>
</feature>
<feature type="non-terminal residue" evidence="4">
    <location>
        <position position="178"/>
    </location>
</feature>
<protein>
    <submittedName>
        <fullName evidence="4">Gastrokine-1</fullName>
    </submittedName>
</protein>
<feature type="signal peptide" evidence="2">
    <location>
        <begin position="1"/>
        <end position="19"/>
    </location>
</feature>
<dbReference type="SMART" id="SM01039">
    <property type="entry name" value="BRICHOS"/>
    <property type="match status" value="1"/>
</dbReference>
<evidence type="ECO:0000256" key="1">
    <source>
        <dbReference type="ARBA" id="ARBA00023157"/>
    </source>
</evidence>
<sequence length="178" mass="20607">SFQIVTTVLLGLLLTPALAQQFQNTQGNQQFGIEGGYQFLNMNWEWREATVEEKSTRGSWKTVWNYDTGFIATRVLPERACFISTMNRNEMPRFDALPRLVEERRRLNGQGRPAREITFDLVRRPVRNLKSYGAEIFNMCRGLATYMAYQVRGAQSIINQESCIRLDVLQVLGLNYCR</sequence>
<feature type="non-terminal residue" evidence="4">
    <location>
        <position position="1"/>
    </location>
</feature>
<keyword evidence="1" id="KW-1015">Disulfide bond</keyword>
<dbReference type="Pfam" id="PF04089">
    <property type="entry name" value="BRICHOS"/>
    <property type="match status" value="1"/>
</dbReference>
<dbReference type="PANTHER" id="PTHR16483">
    <property type="entry name" value="GASTROKINE 1"/>
    <property type="match status" value="1"/>
</dbReference>
<evidence type="ECO:0000259" key="3">
    <source>
        <dbReference type="PROSITE" id="PS50869"/>
    </source>
</evidence>
<feature type="domain" description="BRICHOS" evidence="3">
    <location>
        <begin position="54"/>
        <end position="148"/>
    </location>
</feature>
<keyword evidence="5" id="KW-1185">Reference proteome</keyword>
<evidence type="ECO:0000313" key="5">
    <source>
        <dbReference type="Proteomes" id="UP000054116"/>
    </source>
</evidence>